<proteinExistence type="predicted"/>
<dbReference type="KEGG" id="cci:CC1G_13958"/>
<dbReference type="GO" id="GO:0007166">
    <property type="term" value="P:cell surface receptor signaling pathway"/>
    <property type="evidence" value="ECO:0007669"/>
    <property type="project" value="InterPro"/>
</dbReference>
<accession>D6RKY8</accession>
<sequence>MMAKDLVSGILGAVELGANVAGVPFAAGAALILKEIVDTCDQLRIHKKKARTIRNKCVQFTLLLDDHSRTNIDAELLKSIDETRAIFERVYSRMHRYSQMSAWSLFLKMSEIGEGLDECEANVQSAIEMFQFAAHAVGNRNQQEIKETMRVQHEEMRALLREVLTKPSEAREIIAMQRSGSQVAQQVMQAGQEQLRNELMISNTRSESPTREGRDQEATTQKRRPGSDIRDALYQFHLQTGTLPAIKILNEEITRRSDHAVAGGTHSDIWEGLWLGRKKVALKGLRNIKADDPRAKLRIEREIKTWSSLQNEHILPFYGIVTDIGTHIHMVSPWQENGNVLDYLKKQPNVNRLRIIKGAARGLAYLHSMKIVHGNVKCTNILVMDNGEACICDFGMSKLIEEVTEKAASATLTAAGSARWLAPELIDGTISSPTFATDTYSFAMAVLELLTGKYPFAERKRDASVIHDVVVMKQTPARPQDPRVCVWLTDELWNLLGGCWHNSAESRPTMAEVTGELDLFE</sequence>
<dbReference type="Gene3D" id="1.10.510.10">
    <property type="entry name" value="Transferase(Phosphotransferase) domain 1"/>
    <property type="match status" value="1"/>
</dbReference>
<dbReference type="eggNOG" id="KOG0192">
    <property type="taxonomic scope" value="Eukaryota"/>
</dbReference>
<dbReference type="InterPro" id="IPR051681">
    <property type="entry name" value="Ser/Thr_Kinases-Pseudokinases"/>
</dbReference>
<dbReference type="PANTHER" id="PTHR44329">
    <property type="entry name" value="SERINE/THREONINE-PROTEIN KINASE TNNI3K-RELATED"/>
    <property type="match status" value="1"/>
</dbReference>
<dbReference type="EMBL" id="AACS02000002">
    <property type="protein sequence ID" value="EFI28424.1"/>
    <property type="molecule type" value="Genomic_DNA"/>
</dbReference>
<dbReference type="InterPro" id="IPR000719">
    <property type="entry name" value="Prot_kinase_dom"/>
</dbReference>
<dbReference type="AlphaFoldDB" id="D6RKY8"/>
<reference evidence="3 4" key="1">
    <citation type="journal article" date="2010" name="Proc. Natl. Acad. Sci. U.S.A.">
        <title>Insights into evolution of multicellular fungi from the assembled chromosomes of the mushroom Coprinopsis cinerea (Coprinus cinereus).</title>
        <authorList>
            <person name="Stajich J.E."/>
            <person name="Wilke S.K."/>
            <person name="Ahren D."/>
            <person name="Au C.H."/>
            <person name="Birren B.W."/>
            <person name="Borodovsky M."/>
            <person name="Burns C."/>
            <person name="Canback B."/>
            <person name="Casselton L.A."/>
            <person name="Cheng C.K."/>
            <person name="Deng J."/>
            <person name="Dietrich F.S."/>
            <person name="Fargo D.C."/>
            <person name="Farman M.L."/>
            <person name="Gathman A.C."/>
            <person name="Goldberg J."/>
            <person name="Guigo R."/>
            <person name="Hoegger P.J."/>
            <person name="Hooker J.B."/>
            <person name="Huggins A."/>
            <person name="James T.Y."/>
            <person name="Kamada T."/>
            <person name="Kilaru S."/>
            <person name="Kodira C."/>
            <person name="Kues U."/>
            <person name="Kupfer D."/>
            <person name="Kwan H.S."/>
            <person name="Lomsadze A."/>
            <person name="Li W."/>
            <person name="Lilly W.W."/>
            <person name="Ma L.J."/>
            <person name="Mackey A.J."/>
            <person name="Manning G."/>
            <person name="Martin F."/>
            <person name="Muraguchi H."/>
            <person name="Natvig D.O."/>
            <person name="Palmerini H."/>
            <person name="Ramesh M.A."/>
            <person name="Rehmeyer C.J."/>
            <person name="Roe B.A."/>
            <person name="Shenoy N."/>
            <person name="Stanke M."/>
            <person name="Ter-Hovhannisyan V."/>
            <person name="Tunlid A."/>
            <person name="Velagapudi R."/>
            <person name="Vision T.J."/>
            <person name="Zeng Q."/>
            <person name="Zolan M.E."/>
            <person name="Pukkila P.J."/>
        </authorList>
    </citation>
    <scope>NUCLEOTIDE SEQUENCE [LARGE SCALE GENOMIC DNA]</scope>
    <source>
        <strain evidence="4">Okayama-7 / 130 / ATCC MYA-4618 / FGSC 9003</strain>
    </source>
</reference>
<dbReference type="Proteomes" id="UP000001861">
    <property type="component" value="Unassembled WGS sequence"/>
</dbReference>
<comment type="caution">
    <text evidence="3">The sequence shown here is derived from an EMBL/GenBank/DDBJ whole genome shotgun (WGS) entry which is preliminary data.</text>
</comment>
<keyword evidence="3" id="KW-0808">Transferase</keyword>
<dbReference type="GO" id="GO:0004674">
    <property type="term" value="F:protein serine/threonine kinase activity"/>
    <property type="evidence" value="ECO:0007669"/>
    <property type="project" value="TreeGrafter"/>
</dbReference>
<dbReference type="PROSITE" id="PS50011">
    <property type="entry name" value="PROTEIN_KINASE_DOM"/>
    <property type="match status" value="1"/>
</dbReference>
<dbReference type="InterPro" id="IPR036537">
    <property type="entry name" value="Adaptor_Cbl_N_dom_sf"/>
</dbReference>
<organism evidence="3 4">
    <name type="scientific">Coprinopsis cinerea (strain Okayama-7 / 130 / ATCC MYA-4618 / FGSC 9003)</name>
    <name type="common">Inky cap fungus</name>
    <name type="synonym">Hormographiella aspergillata</name>
    <dbReference type="NCBI Taxonomy" id="240176"/>
    <lineage>
        <taxon>Eukaryota</taxon>
        <taxon>Fungi</taxon>
        <taxon>Dikarya</taxon>
        <taxon>Basidiomycota</taxon>
        <taxon>Agaricomycotina</taxon>
        <taxon>Agaricomycetes</taxon>
        <taxon>Agaricomycetidae</taxon>
        <taxon>Agaricales</taxon>
        <taxon>Agaricineae</taxon>
        <taxon>Psathyrellaceae</taxon>
        <taxon>Coprinopsis</taxon>
    </lineage>
</organism>
<evidence type="ECO:0000256" key="1">
    <source>
        <dbReference type="SAM" id="MobiDB-lite"/>
    </source>
</evidence>
<evidence type="ECO:0000313" key="4">
    <source>
        <dbReference type="Proteomes" id="UP000001861"/>
    </source>
</evidence>
<dbReference type="HOGENOM" id="CLU_000288_7_38_1"/>
<dbReference type="GeneID" id="9379269"/>
<dbReference type="InterPro" id="IPR011009">
    <property type="entry name" value="Kinase-like_dom_sf"/>
</dbReference>
<feature type="compositionally biased region" description="Basic and acidic residues" evidence="1">
    <location>
        <begin position="208"/>
        <end position="217"/>
    </location>
</feature>
<dbReference type="RefSeq" id="XP_002911918.1">
    <property type="nucleotide sequence ID" value="XM_002911872.1"/>
</dbReference>
<dbReference type="OrthoDB" id="5966500at2759"/>
<dbReference type="VEuPathDB" id="FungiDB:CC1G_13958"/>
<dbReference type="InterPro" id="IPR001245">
    <property type="entry name" value="Ser-Thr/Tyr_kinase_cat_dom"/>
</dbReference>
<dbReference type="InterPro" id="IPR059179">
    <property type="entry name" value="MLKL-like_MCAfunc"/>
</dbReference>
<feature type="region of interest" description="Disordered" evidence="1">
    <location>
        <begin position="201"/>
        <end position="226"/>
    </location>
</feature>
<dbReference type="STRING" id="240176.D6RKY8"/>
<evidence type="ECO:0000313" key="3">
    <source>
        <dbReference type="EMBL" id="EFI28424.1"/>
    </source>
</evidence>
<dbReference type="CDD" id="cd21037">
    <property type="entry name" value="MLKL_NTD"/>
    <property type="match status" value="1"/>
</dbReference>
<dbReference type="Pfam" id="PF07714">
    <property type="entry name" value="PK_Tyr_Ser-Thr"/>
    <property type="match status" value="1"/>
</dbReference>
<keyword evidence="3" id="KW-0418">Kinase</keyword>
<dbReference type="OMA" id="WAVALEC"/>
<name>D6RKY8_COPC7</name>
<dbReference type="InParanoid" id="D6RKY8"/>
<dbReference type="SUPFAM" id="SSF56112">
    <property type="entry name" value="Protein kinase-like (PK-like)"/>
    <property type="match status" value="1"/>
</dbReference>
<feature type="domain" description="Protein kinase" evidence="2">
    <location>
        <begin position="255"/>
        <end position="520"/>
    </location>
</feature>
<gene>
    <name evidence="3" type="ORF">CC1G_13958</name>
</gene>
<keyword evidence="4" id="KW-1185">Reference proteome</keyword>
<evidence type="ECO:0000259" key="2">
    <source>
        <dbReference type="PROSITE" id="PS50011"/>
    </source>
</evidence>
<protein>
    <submittedName>
        <fullName evidence="3">TKL/TKL-ccin protein kinase</fullName>
    </submittedName>
</protein>
<dbReference type="Gene3D" id="1.20.930.20">
    <property type="entry name" value="Adaptor protein Cbl, N-terminal domain"/>
    <property type="match status" value="1"/>
</dbReference>
<dbReference type="GO" id="GO:0005524">
    <property type="term" value="F:ATP binding"/>
    <property type="evidence" value="ECO:0007669"/>
    <property type="project" value="InterPro"/>
</dbReference>